<name>A0A6C0H0V1_9ZZZZ</name>
<evidence type="ECO:0000313" key="1">
    <source>
        <dbReference type="EMBL" id="QHT74152.1"/>
    </source>
</evidence>
<accession>A0A6C0H0V1</accession>
<dbReference type="AlphaFoldDB" id="A0A6C0H0V1"/>
<reference evidence="1" key="1">
    <citation type="journal article" date="2020" name="Nature">
        <title>Giant virus diversity and host interactions through global metagenomics.</title>
        <authorList>
            <person name="Schulz F."/>
            <person name="Roux S."/>
            <person name="Paez-Espino D."/>
            <person name="Jungbluth S."/>
            <person name="Walsh D.A."/>
            <person name="Denef V.J."/>
            <person name="McMahon K.D."/>
            <person name="Konstantinidis K.T."/>
            <person name="Eloe-Fadrosh E.A."/>
            <person name="Kyrpides N.C."/>
            <person name="Woyke T."/>
        </authorList>
    </citation>
    <scope>NUCLEOTIDE SEQUENCE</scope>
    <source>
        <strain evidence="1">GVMAG-M-3300023179-4</strain>
    </source>
</reference>
<protein>
    <submittedName>
        <fullName evidence="1">Uncharacterized protein</fullName>
    </submittedName>
</protein>
<sequence length="219" mass="26159">MSILRLSLILKLIGIIYCYKKYLTTYSWTQLRKKLSDKNISFEEKSKIKIHIFNDYKFRSYLKAKKLKILNNDLTNFIPRKELGKYALDGLYEAINTFNPKNKINFAKHSDFYINKNLIIGLTNLSPYKNENQFNYNKWYDTYWNCINNDLSPFNKELIQLKYNYNFDEIRKTDVLAKKFNTTSENITDIISSSLQYVQKQIKSQNDFGYICFSNKLNL</sequence>
<proteinExistence type="predicted"/>
<organism evidence="1">
    <name type="scientific">viral metagenome</name>
    <dbReference type="NCBI Taxonomy" id="1070528"/>
    <lineage>
        <taxon>unclassified sequences</taxon>
        <taxon>metagenomes</taxon>
        <taxon>organismal metagenomes</taxon>
    </lineage>
</organism>
<dbReference type="EMBL" id="MN739839">
    <property type="protein sequence ID" value="QHT74152.1"/>
    <property type="molecule type" value="Genomic_DNA"/>
</dbReference>